<evidence type="ECO:0000259" key="8">
    <source>
        <dbReference type="Pfam" id="PF00460"/>
    </source>
</evidence>
<dbReference type="InterPro" id="IPR049474">
    <property type="entry name" value="FlgK_D3"/>
</dbReference>
<organism evidence="13 14">
    <name type="scientific">Paraherbaspirillum soli</name>
    <dbReference type="NCBI Taxonomy" id="631222"/>
    <lineage>
        <taxon>Bacteria</taxon>
        <taxon>Pseudomonadati</taxon>
        <taxon>Pseudomonadota</taxon>
        <taxon>Betaproteobacteria</taxon>
        <taxon>Burkholderiales</taxon>
        <taxon>Oxalobacteraceae</taxon>
        <taxon>Paraherbaspirillum</taxon>
    </lineage>
</organism>
<feature type="domain" description="Flagellar hook-associated protein 1 D3" evidence="11">
    <location>
        <begin position="444"/>
        <end position="547"/>
    </location>
</feature>
<dbReference type="InterPro" id="IPR002371">
    <property type="entry name" value="FlgK"/>
</dbReference>
<reference evidence="14" key="1">
    <citation type="journal article" date="2019" name="Int. J. Syst. Evol. Microbiol.">
        <title>The Global Catalogue of Microorganisms (GCM) 10K type strain sequencing project: providing services to taxonomists for standard genome sequencing and annotation.</title>
        <authorList>
            <consortium name="The Broad Institute Genomics Platform"/>
            <consortium name="The Broad Institute Genome Sequencing Center for Infectious Disease"/>
            <person name="Wu L."/>
            <person name="Ma J."/>
        </authorList>
    </citation>
    <scope>NUCLEOTIDE SEQUENCE [LARGE SCALE GENOMIC DNA]</scope>
    <source>
        <strain evidence="14">JCM 17066</strain>
    </source>
</reference>
<proteinExistence type="inferred from homology"/>
<keyword evidence="5" id="KW-0964">Secreted</keyword>
<evidence type="ECO:0000259" key="9">
    <source>
        <dbReference type="Pfam" id="PF06429"/>
    </source>
</evidence>
<evidence type="ECO:0000256" key="7">
    <source>
        <dbReference type="SAM" id="SignalP"/>
    </source>
</evidence>
<comment type="similarity">
    <text evidence="3">Belongs to the flagella basal body rod proteins family.</text>
</comment>
<keyword evidence="7" id="KW-0732">Signal</keyword>
<dbReference type="Pfam" id="PF22638">
    <property type="entry name" value="FlgK_D1"/>
    <property type="match status" value="1"/>
</dbReference>
<dbReference type="SUPFAM" id="SSF64518">
    <property type="entry name" value="Phase 1 flagellin"/>
    <property type="match status" value="2"/>
</dbReference>
<keyword evidence="6" id="KW-0975">Bacterial flagellum</keyword>
<evidence type="ECO:0000256" key="2">
    <source>
        <dbReference type="ARBA" id="ARBA00004613"/>
    </source>
</evidence>
<dbReference type="InterPro" id="IPR010930">
    <property type="entry name" value="Flg_bb/hook_C_dom"/>
</dbReference>
<evidence type="ECO:0000313" key="14">
    <source>
        <dbReference type="Proteomes" id="UP001596045"/>
    </source>
</evidence>
<keyword evidence="14" id="KW-1185">Reference proteome</keyword>
<comment type="subcellular location">
    <subcellularLocation>
        <location evidence="1">Bacterial flagellum</location>
    </subcellularLocation>
    <subcellularLocation>
        <location evidence="2">Secreted</location>
    </subcellularLocation>
</comment>
<evidence type="ECO:0000256" key="5">
    <source>
        <dbReference type="ARBA" id="ARBA00022525"/>
    </source>
</evidence>
<dbReference type="InterPro" id="IPR049119">
    <property type="entry name" value="FlgK_D2-like"/>
</dbReference>
<dbReference type="InterPro" id="IPR001444">
    <property type="entry name" value="Flag_bb_rod_N"/>
</dbReference>
<keyword evidence="13" id="KW-0282">Flagellum</keyword>
<feature type="domain" description="Flagellar basal-body/hook protein C-terminal" evidence="9">
    <location>
        <begin position="617"/>
        <end position="655"/>
    </location>
</feature>
<dbReference type="Pfam" id="PF06429">
    <property type="entry name" value="Flg_bbr_C"/>
    <property type="match status" value="1"/>
</dbReference>
<dbReference type="PANTHER" id="PTHR30033:SF1">
    <property type="entry name" value="FLAGELLAR HOOK-ASSOCIATED PROTEIN 1"/>
    <property type="match status" value="1"/>
</dbReference>
<name>A0ABW0MF06_9BURK</name>
<dbReference type="Pfam" id="PF21158">
    <property type="entry name" value="flgK_1st_1"/>
    <property type="match status" value="1"/>
</dbReference>
<keyword evidence="13" id="KW-0966">Cell projection</keyword>
<evidence type="ECO:0000259" key="12">
    <source>
        <dbReference type="Pfam" id="PF22638"/>
    </source>
</evidence>
<sequence>MANSMFFTGLSGLTAAQAALVTTGHNTANVNTPGYSRQSAQIASSGGIYQPGVGFFGSGAQVIGVARSYDQYLTSQLNQAQTSNQALTTYSTQINQIDDMLANKTSGLAPMLQTLFTGVQAVANTPADPAARQQLISSGQALANQFRSMDQQLTGLNANVNDQISGSVDQINTYATQIASINKQIALMTNASTGNQAPNDLLDQRDQLVSNLGQLVGTKVVVQDGGQYNVFIGNGQTLVLGDKATALKALGSAADPSHMAIGLVNAAGVAVEQQDSVFSGGSLGGLMQFRDQTLGSAQNSLGRIAIGLSDNFNAQQNLGVDLNGALGQNFFTQASPGIIPSAKNTGTLTVTPSFSNTSQLTTSDYRMDVANVAGVLQYSVTRLSDNTQVANSPTFPVSFDGVTLSAPAGAANAGDSFLIQPTRTGARDLNVVLTDPAKVAAAAPIVTNNTVGNKGSGAISAGSVDKNYLATPLAAPVTLKFDNTVMPNVLSGFPPAAPVTVTNPNGTVVNYPAGAAVTYTAGAAYTFNGITATVSGAPANNDTFTIAQNTNGVSDGRNALLLGALQKTKTLAGGTASFNDAYSQLVSTIGNQASQLNISNAAQTSLTAQIKASQQSVSGVNQDEETANLLMYQQMYQANAKVIQTASTMFEAILAI</sequence>
<evidence type="ECO:0000256" key="4">
    <source>
        <dbReference type="ARBA" id="ARBA00016244"/>
    </source>
</evidence>
<feature type="domain" description="Flagellar hook-associated protein 1 D2-like" evidence="10">
    <location>
        <begin position="341"/>
        <end position="421"/>
    </location>
</feature>
<comment type="caution">
    <text evidence="13">The sequence shown here is derived from an EMBL/GenBank/DDBJ whole genome shotgun (WGS) entry which is preliminary data.</text>
</comment>
<evidence type="ECO:0000259" key="10">
    <source>
        <dbReference type="Pfam" id="PF21158"/>
    </source>
</evidence>
<dbReference type="EMBL" id="JBHSMT010000029">
    <property type="protein sequence ID" value="MFC5476036.1"/>
    <property type="molecule type" value="Genomic_DNA"/>
</dbReference>
<dbReference type="Pfam" id="PF00460">
    <property type="entry name" value="Flg_bb_rod"/>
    <property type="match status" value="1"/>
</dbReference>
<feature type="domain" description="Flagellar hook-associated protein FlgK helical" evidence="12">
    <location>
        <begin position="95"/>
        <end position="331"/>
    </location>
</feature>
<protein>
    <recommendedName>
        <fullName evidence="4">Flagellar hook-associated protein 1</fullName>
    </recommendedName>
</protein>
<dbReference type="PANTHER" id="PTHR30033">
    <property type="entry name" value="FLAGELLAR HOOK-ASSOCIATED PROTEIN 1"/>
    <property type="match status" value="1"/>
</dbReference>
<evidence type="ECO:0000256" key="1">
    <source>
        <dbReference type="ARBA" id="ARBA00004365"/>
    </source>
</evidence>
<dbReference type="PRINTS" id="PR01005">
    <property type="entry name" value="FLGHOOKAP1"/>
</dbReference>
<gene>
    <name evidence="13" type="primary">flgK</name>
    <name evidence="13" type="ORF">ACFPM8_18905</name>
</gene>
<dbReference type="NCBIfam" id="TIGR02492">
    <property type="entry name" value="flgK_ends"/>
    <property type="match status" value="1"/>
</dbReference>
<feature type="domain" description="Flagellar basal body rod protein N-terminal" evidence="8">
    <location>
        <begin position="8"/>
        <end position="35"/>
    </location>
</feature>
<feature type="signal peptide" evidence="7">
    <location>
        <begin position="1"/>
        <end position="18"/>
    </location>
</feature>
<keyword evidence="13" id="KW-0969">Cilium</keyword>
<evidence type="ECO:0000259" key="11">
    <source>
        <dbReference type="Pfam" id="PF21159"/>
    </source>
</evidence>
<evidence type="ECO:0000256" key="3">
    <source>
        <dbReference type="ARBA" id="ARBA00009677"/>
    </source>
</evidence>
<evidence type="ECO:0000256" key="6">
    <source>
        <dbReference type="ARBA" id="ARBA00023143"/>
    </source>
</evidence>
<dbReference type="InterPro" id="IPR053927">
    <property type="entry name" value="FlgK_helical"/>
</dbReference>
<evidence type="ECO:0000313" key="13">
    <source>
        <dbReference type="EMBL" id="MFC5476036.1"/>
    </source>
</evidence>
<dbReference type="Pfam" id="PF21159">
    <property type="entry name" value="FlgK_2nd"/>
    <property type="match status" value="1"/>
</dbReference>
<dbReference type="Proteomes" id="UP001596045">
    <property type="component" value="Unassembled WGS sequence"/>
</dbReference>
<accession>A0ABW0MF06</accession>
<dbReference type="RefSeq" id="WP_378999850.1">
    <property type="nucleotide sequence ID" value="NZ_JBHSMT010000029.1"/>
</dbReference>
<feature type="chain" id="PRO_5046596123" description="Flagellar hook-associated protein 1" evidence="7">
    <location>
        <begin position="19"/>
        <end position="656"/>
    </location>
</feature>